<dbReference type="Gene3D" id="2.60.200.40">
    <property type="match status" value="1"/>
</dbReference>
<reference evidence="11 12" key="1">
    <citation type="submission" date="2019-10" db="EMBL/GenBank/DDBJ databases">
        <title>Genomic analysis of Raineyella sp. CBA3103.</title>
        <authorList>
            <person name="Roh S.W."/>
        </authorList>
    </citation>
    <scope>NUCLEOTIDE SEQUENCE [LARGE SCALE GENOMIC DNA]</scope>
    <source>
        <strain evidence="11 12">CBA3103</strain>
    </source>
</reference>
<dbReference type="AlphaFoldDB" id="A0A5Q2FH21"/>
<comment type="similarity">
    <text evidence="2">Belongs to the diacylglycerol/lipid kinase family.</text>
</comment>
<dbReference type="InterPro" id="IPR016064">
    <property type="entry name" value="NAD/diacylglycerol_kinase_sf"/>
</dbReference>
<feature type="region of interest" description="Disordered" evidence="9">
    <location>
        <begin position="1"/>
        <end position="24"/>
    </location>
</feature>
<keyword evidence="8" id="KW-1208">Phospholipid metabolism</keyword>
<proteinExistence type="inferred from homology"/>
<gene>
    <name evidence="11" type="ORF">Rai3103_15795</name>
</gene>
<keyword evidence="6" id="KW-0067">ATP-binding</keyword>
<evidence type="ECO:0000256" key="1">
    <source>
        <dbReference type="ARBA" id="ARBA00001946"/>
    </source>
</evidence>
<keyword evidence="5 11" id="KW-0418">Kinase</keyword>
<evidence type="ECO:0000256" key="4">
    <source>
        <dbReference type="ARBA" id="ARBA00022741"/>
    </source>
</evidence>
<evidence type="ECO:0000256" key="3">
    <source>
        <dbReference type="ARBA" id="ARBA00022679"/>
    </source>
</evidence>
<dbReference type="PANTHER" id="PTHR12358">
    <property type="entry name" value="SPHINGOSINE KINASE"/>
    <property type="match status" value="1"/>
</dbReference>
<dbReference type="KEGG" id="rain:Rai3103_15795"/>
<dbReference type="GO" id="GO:0005524">
    <property type="term" value="F:ATP binding"/>
    <property type="evidence" value="ECO:0007669"/>
    <property type="project" value="UniProtKB-KW"/>
</dbReference>
<dbReference type="Gene3D" id="3.40.50.10330">
    <property type="entry name" value="Probable inorganic polyphosphate/atp-NAD kinase, domain 1"/>
    <property type="match status" value="1"/>
</dbReference>
<dbReference type="EMBL" id="CP045725">
    <property type="protein sequence ID" value="QGF24844.1"/>
    <property type="molecule type" value="Genomic_DNA"/>
</dbReference>
<dbReference type="SMART" id="SM00046">
    <property type="entry name" value="DAGKc"/>
    <property type="match status" value="1"/>
</dbReference>
<evidence type="ECO:0000313" key="11">
    <source>
        <dbReference type="EMBL" id="QGF24844.1"/>
    </source>
</evidence>
<dbReference type="InterPro" id="IPR017438">
    <property type="entry name" value="ATP-NAD_kinase_N"/>
</dbReference>
<evidence type="ECO:0000259" key="10">
    <source>
        <dbReference type="PROSITE" id="PS50146"/>
    </source>
</evidence>
<evidence type="ECO:0000256" key="7">
    <source>
        <dbReference type="ARBA" id="ARBA00023209"/>
    </source>
</evidence>
<dbReference type="GO" id="GO:0005886">
    <property type="term" value="C:plasma membrane"/>
    <property type="evidence" value="ECO:0007669"/>
    <property type="project" value="TreeGrafter"/>
</dbReference>
<keyword evidence="12" id="KW-1185">Reference proteome</keyword>
<sequence>MTDAGPVGSPRRRPPRWSPARGRPVTEDAAVLTLVVNPSAGLGRARKLLPKVVTELVTSLPGVDVRVHLAANFAEAAAHCRRAVAAARPGEGDRRPDALLVMGGDGMMHLGADACAGTPVPLGLIPAGTGNDSCRGLGLPPANPVAAARLVVRGATRRIDLASVRGCLVDRGATGKSLEHVVSVVSTGFDALVNLRANRTSFPRGRLRYAWSATVQLAQFEPLPYRLVIDGERRDVPAILVAVGNAGYVGGGMAICPDADVTDGLLDLTIVHPVSRGTFIRLLPALFTGAFVRDPAVEQLRAREVVIDGDGLYGMADGDELGPVPLTVTAVPDALTIFTPAPRALSGRHRR</sequence>
<evidence type="ECO:0000256" key="2">
    <source>
        <dbReference type="ARBA" id="ARBA00005983"/>
    </source>
</evidence>
<dbReference type="InterPro" id="IPR050187">
    <property type="entry name" value="Lipid_Phosphate_FormReg"/>
</dbReference>
<dbReference type="SUPFAM" id="SSF111331">
    <property type="entry name" value="NAD kinase/diacylglycerol kinase-like"/>
    <property type="match status" value="1"/>
</dbReference>
<feature type="domain" description="DAGKc" evidence="10">
    <location>
        <begin position="27"/>
        <end position="172"/>
    </location>
</feature>
<keyword evidence="4" id="KW-0547">Nucleotide-binding</keyword>
<comment type="cofactor">
    <cofactor evidence="1">
        <name>Mg(2+)</name>
        <dbReference type="ChEBI" id="CHEBI:18420"/>
    </cofactor>
</comment>
<dbReference type="Pfam" id="PF00781">
    <property type="entry name" value="DAGK_cat"/>
    <property type="match status" value="1"/>
</dbReference>
<keyword evidence="7" id="KW-0594">Phospholipid biosynthesis</keyword>
<dbReference type="PANTHER" id="PTHR12358:SF106">
    <property type="entry name" value="LIPID KINASE YEGS"/>
    <property type="match status" value="1"/>
</dbReference>
<dbReference type="PROSITE" id="PS50146">
    <property type="entry name" value="DAGK"/>
    <property type="match status" value="1"/>
</dbReference>
<dbReference type="GO" id="GO:0004143">
    <property type="term" value="F:ATP-dependent diacylglycerol kinase activity"/>
    <property type="evidence" value="ECO:0007669"/>
    <property type="project" value="TreeGrafter"/>
</dbReference>
<dbReference type="GO" id="GO:0008654">
    <property type="term" value="P:phospholipid biosynthetic process"/>
    <property type="evidence" value="ECO:0007669"/>
    <property type="project" value="UniProtKB-KW"/>
</dbReference>
<evidence type="ECO:0000256" key="5">
    <source>
        <dbReference type="ARBA" id="ARBA00022777"/>
    </source>
</evidence>
<dbReference type="Pfam" id="PF19279">
    <property type="entry name" value="YegS_C"/>
    <property type="match status" value="1"/>
</dbReference>
<evidence type="ECO:0000313" key="12">
    <source>
        <dbReference type="Proteomes" id="UP000386847"/>
    </source>
</evidence>
<protein>
    <submittedName>
        <fullName evidence="11">Diacylglycerol kinase family lipid kinase</fullName>
    </submittedName>
</protein>
<keyword evidence="7" id="KW-0444">Lipid biosynthesis</keyword>
<dbReference type="InterPro" id="IPR001206">
    <property type="entry name" value="Diacylglycerol_kinase_cat_dom"/>
</dbReference>
<evidence type="ECO:0000256" key="9">
    <source>
        <dbReference type="SAM" id="MobiDB-lite"/>
    </source>
</evidence>
<name>A0A5Q2FH21_9ACTN</name>
<evidence type="ECO:0000256" key="6">
    <source>
        <dbReference type="ARBA" id="ARBA00022840"/>
    </source>
</evidence>
<dbReference type="InterPro" id="IPR045540">
    <property type="entry name" value="YegS/DAGK_C"/>
</dbReference>
<organism evidence="11 12">
    <name type="scientific">Raineyella fluvialis</name>
    <dbReference type="NCBI Taxonomy" id="2662261"/>
    <lineage>
        <taxon>Bacteria</taxon>
        <taxon>Bacillati</taxon>
        <taxon>Actinomycetota</taxon>
        <taxon>Actinomycetes</taxon>
        <taxon>Propionibacteriales</taxon>
        <taxon>Propionibacteriaceae</taxon>
        <taxon>Raineyella</taxon>
    </lineage>
</organism>
<keyword evidence="7" id="KW-0443">Lipid metabolism</keyword>
<keyword evidence="3" id="KW-0808">Transferase</keyword>
<accession>A0A5Q2FH21</accession>
<evidence type="ECO:0000256" key="8">
    <source>
        <dbReference type="ARBA" id="ARBA00023264"/>
    </source>
</evidence>
<dbReference type="Proteomes" id="UP000386847">
    <property type="component" value="Chromosome"/>
</dbReference>